<dbReference type="Proteomes" id="UP000530928">
    <property type="component" value="Unassembled WGS sequence"/>
</dbReference>
<evidence type="ECO:0000256" key="3">
    <source>
        <dbReference type="ARBA" id="ARBA00022679"/>
    </source>
</evidence>
<keyword evidence="3 5" id="KW-0808">Transferase</keyword>
<dbReference type="CDD" id="cd02440">
    <property type="entry name" value="AdoMet_MTases"/>
    <property type="match status" value="1"/>
</dbReference>
<evidence type="ECO:0000259" key="4">
    <source>
        <dbReference type="Pfam" id="PF08241"/>
    </source>
</evidence>
<name>A0A7W0CQW7_9ACTN</name>
<dbReference type="Pfam" id="PF08241">
    <property type="entry name" value="Methyltransf_11"/>
    <property type="match status" value="1"/>
</dbReference>
<dbReference type="EMBL" id="JACDUR010000007">
    <property type="protein sequence ID" value="MBA2895592.1"/>
    <property type="molecule type" value="Genomic_DNA"/>
</dbReference>
<dbReference type="RefSeq" id="WP_181614316.1">
    <property type="nucleotide sequence ID" value="NZ_BAABAM010000011.1"/>
</dbReference>
<comment type="caution">
    <text evidence="5">The sequence shown here is derived from an EMBL/GenBank/DDBJ whole genome shotgun (WGS) entry which is preliminary data.</text>
</comment>
<organism evidence="5 6">
    <name type="scientific">Nonomuraea soli</name>
    <dbReference type="NCBI Taxonomy" id="1032476"/>
    <lineage>
        <taxon>Bacteria</taxon>
        <taxon>Bacillati</taxon>
        <taxon>Actinomycetota</taxon>
        <taxon>Actinomycetes</taxon>
        <taxon>Streptosporangiales</taxon>
        <taxon>Streptosporangiaceae</taxon>
        <taxon>Nonomuraea</taxon>
    </lineage>
</organism>
<dbReference type="InterPro" id="IPR051052">
    <property type="entry name" value="Diverse_substrate_MTase"/>
</dbReference>
<dbReference type="GO" id="GO:0032259">
    <property type="term" value="P:methylation"/>
    <property type="evidence" value="ECO:0007669"/>
    <property type="project" value="UniProtKB-KW"/>
</dbReference>
<proteinExistence type="inferred from homology"/>
<reference evidence="5 6" key="1">
    <citation type="submission" date="2020-07" db="EMBL/GenBank/DDBJ databases">
        <title>Genomic Encyclopedia of Type Strains, Phase IV (KMG-IV): sequencing the most valuable type-strain genomes for metagenomic binning, comparative biology and taxonomic classification.</title>
        <authorList>
            <person name="Goeker M."/>
        </authorList>
    </citation>
    <scope>NUCLEOTIDE SEQUENCE [LARGE SCALE GENOMIC DNA]</scope>
    <source>
        <strain evidence="5 6">DSM 45533</strain>
    </source>
</reference>
<evidence type="ECO:0000256" key="1">
    <source>
        <dbReference type="ARBA" id="ARBA00008361"/>
    </source>
</evidence>
<gene>
    <name evidence="5" type="ORF">HNR30_006978</name>
</gene>
<evidence type="ECO:0000313" key="5">
    <source>
        <dbReference type="EMBL" id="MBA2895592.1"/>
    </source>
</evidence>
<dbReference type="Gene3D" id="3.40.50.150">
    <property type="entry name" value="Vaccinia Virus protein VP39"/>
    <property type="match status" value="1"/>
</dbReference>
<protein>
    <submittedName>
        <fullName evidence="5">SAM-dependent methyltransferase</fullName>
    </submittedName>
</protein>
<evidence type="ECO:0000313" key="6">
    <source>
        <dbReference type="Proteomes" id="UP000530928"/>
    </source>
</evidence>
<comment type="similarity">
    <text evidence="1">Belongs to the methyltransferase superfamily.</text>
</comment>
<sequence>MERVRKLLDVPGGDSSRGYLDLLGTERVPLSFAQRLMQSTQLPLIYERLWRPYLIGLSKGGPFGPSTVQEMAMLHDMLRLAGGEVILDVACGPGNVTRALAPGADLVVGIDASATMLDTAVRDTRDANVEYVRGDAVSLPFSSQTFDAVACFAALYLFDRPFDALDSMARVLRPGGRLALMTTRRVPGLEEIVRQVTGVRLFADDEVTGALTARGFTDVAQRTSGFIQYVEASR</sequence>
<dbReference type="AlphaFoldDB" id="A0A7W0CQW7"/>
<dbReference type="InterPro" id="IPR029063">
    <property type="entry name" value="SAM-dependent_MTases_sf"/>
</dbReference>
<dbReference type="SUPFAM" id="SSF53335">
    <property type="entry name" value="S-adenosyl-L-methionine-dependent methyltransferases"/>
    <property type="match status" value="1"/>
</dbReference>
<evidence type="ECO:0000256" key="2">
    <source>
        <dbReference type="ARBA" id="ARBA00022603"/>
    </source>
</evidence>
<feature type="domain" description="Methyltransferase type 11" evidence="4">
    <location>
        <begin position="87"/>
        <end position="179"/>
    </location>
</feature>
<dbReference type="InterPro" id="IPR013216">
    <property type="entry name" value="Methyltransf_11"/>
</dbReference>
<keyword evidence="6" id="KW-1185">Reference proteome</keyword>
<dbReference type="PANTHER" id="PTHR44942:SF4">
    <property type="entry name" value="METHYLTRANSFERASE TYPE 11 DOMAIN-CONTAINING PROTEIN"/>
    <property type="match status" value="1"/>
</dbReference>
<accession>A0A7W0CQW7</accession>
<dbReference type="GO" id="GO:0008757">
    <property type="term" value="F:S-adenosylmethionine-dependent methyltransferase activity"/>
    <property type="evidence" value="ECO:0007669"/>
    <property type="project" value="InterPro"/>
</dbReference>
<dbReference type="PANTHER" id="PTHR44942">
    <property type="entry name" value="METHYLTRANSF_11 DOMAIN-CONTAINING PROTEIN"/>
    <property type="match status" value="1"/>
</dbReference>
<keyword evidence="2 5" id="KW-0489">Methyltransferase</keyword>